<dbReference type="AlphaFoldDB" id="A0A432MI26"/>
<protein>
    <submittedName>
        <fullName evidence="4">CPBP family intramembrane metalloprotease</fullName>
    </submittedName>
</protein>
<evidence type="ECO:0000259" key="3">
    <source>
        <dbReference type="Pfam" id="PF02517"/>
    </source>
</evidence>
<dbReference type="InterPro" id="IPR003675">
    <property type="entry name" value="Rce1/LyrA-like_dom"/>
</dbReference>
<keyword evidence="4" id="KW-0645">Protease</keyword>
<comment type="caution">
    <text evidence="4">The sequence shown here is derived from an EMBL/GenBank/DDBJ whole genome shotgun (WGS) entry which is preliminary data.</text>
</comment>
<reference evidence="4 5" key="2">
    <citation type="submission" date="2019-01" db="EMBL/GenBank/DDBJ databases">
        <title>Tautonia sociabilis, a novel thermotolerant planctomycete of Isosphaeraceae family, isolated from a 4000 m deep subterranean habitat.</title>
        <authorList>
            <person name="Kovaleva O.L."/>
            <person name="Elcheninov A.G."/>
            <person name="Van Heerden E."/>
            <person name="Toshchakov S.V."/>
            <person name="Novikov A."/>
            <person name="Bonch-Osmolovskaya E.A."/>
            <person name="Kublanov I.V."/>
        </authorList>
    </citation>
    <scope>NUCLEOTIDE SEQUENCE [LARGE SCALE GENOMIC DNA]</scope>
    <source>
        <strain evidence="4 5">GM2012</strain>
    </source>
</reference>
<dbReference type="OrthoDB" id="258511at2"/>
<feature type="transmembrane region" description="Helical" evidence="2">
    <location>
        <begin position="135"/>
        <end position="158"/>
    </location>
</feature>
<name>A0A432MI26_9BACT</name>
<dbReference type="GO" id="GO:0004175">
    <property type="term" value="F:endopeptidase activity"/>
    <property type="evidence" value="ECO:0007669"/>
    <property type="project" value="UniProtKB-ARBA"/>
</dbReference>
<keyword evidence="5" id="KW-1185">Reference proteome</keyword>
<feature type="transmembrane region" description="Helical" evidence="2">
    <location>
        <begin position="15"/>
        <end position="40"/>
    </location>
</feature>
<evidence type="ECO:0000313" key="5">
    <source>
        <dbReference type="Proteomes" id="UP000280296"/>
    </source>
</evidence>
<dbReference type="GO" id="GO:0006508">
    <property type="term" value="P:proteolysis"/>
    <property type="evidence" value="ECO:0007669"/>
    <property type="project" value="UniProtKB-KW"/>
</dbReference>
<gene>
    <name evidence="4" type="ORF">TsocGM_15245</name>
</gene>
<dbReference type="Pfam" id="PF02517">
    <property type="entry name" value="Rce1-like"/>
    <property type="match status" value="2"/>
</dbReference>
<evidence type="ECO:0000313" key="4">
    <source>
        <dbReference type="EMBL" id="RUL86843.1"/>
    </source>
</evidence>
<feature type="domain" description="CAAX prenyl protease 2/Lysostaphin resistance protein A-like" evidence="3">
    <location>
        <begin position="180"/>
        <end position="211"/>
    </location>
</feature>
<accession>A0A432MI26</accession>
<feature type="transmembrane region" description="Helical" evidence="2">
    <location>
        <begin position="267"/>
        <end position="300"/>
    </location>
</feature>
<feature type="transmembrane region" description="Helical" evidence="2">
    <location>
        <begin position="61"/>
        <end position="79"/>
    </location>
</feature>
<keyword evidence="4" id="KW-0378">Hydrolase</keyword>
<dbReference type="PANTHER" id="PTHR43592">
    <property type="entry name" value="CAAX AMINO TERMINAL PROTEASE"/>
    <property type="match status" value="1"/>
</dbReference>
<dbReference type="GO" id="GO:0008237">
    <property type="term" value="F:metallopeptidase activity"/>
    <property type="evidence" value="ECO:0007669"/>
    <property type="project" value="UniProtKB-KW"/>
</dbReference>
<organism evidence="4 5">
    <name type="scientific">Tautonia sociabilis</name>
    <dbReference type="NCBI Taxonomy" id="2080755"/>
    <lineage>
        <taxon>Bacteria</taxon>
        <taxon>Pseudomonadati</taxon>
        <taxon>Planctomycetota</taxon>
        <taxon>Planctomycetia</taxon>
        <taxon>Isosphaerales</taxon>
        <taxon>Isosphaeraceae</taxon>
        <taxon>Tautonia</taxon>
    </lineage>
</organism>
<dbReference type="Proteomes" id="UP000280296">
    <property type="component" value="Unassembled WGS sequence"/>
</dbReference>
<sequence length="367" mass="38743">MPLDPQLDVPMRSALLLLGLAMGVLLAISASWAVVAERWWSGRPIVPTRPARAVPWGGREALFCFLAWQVVTVIASAILRGRRDESGNLDLVDAMAAVSLVNLTLLVVLPAMLVLSCRAKAADLGFRWETLLSDVATGVVAALCLVPLVYAVQLAAIFVWEPTAHPLQQMLMERPSPAVMVLALVSAVVLAPAAEELMFRGILQGWLEKRLDPARVREELPRVEDPGDLVFLKAPDGGPAVAEVGEDSPAGKRGASAPVGRPRSRAALLLPAALFAGVHFGQWPAPIPLFVLAVGLGIVYRRTGGLVAPIAMHATFNGLSTAAMIALLLLVPSASQDEEAEAIPVPPVPSSSAELEADPVGAEARPD</sequence>
<keyword evidence="2" id="KW-1133">Transmembrane helix</keyword>
<keyword evidence="2" id="KW-0472">Membrane</keyword>
<evidence type="ECO:0000256" key="2">
    <source>
        <dbReference type="SAM" id="Phobius"/>
    </source>
</evidence>
<feature type="transmembrane region" description="Helical" evidence="2">
    <location>
        <begin position="178"/>
        <end position="199"/>
    </location>
</feature>
<reference evidence="4 5" key="1">
    <citation type="submission" date="2018-12" db="EMBL/GenBank/DDBJ databases">
        <authorList>
            <person name="Toschakov S.V."/>
        </authorList>
    </citation>
    <scope>NUCLEOTIDE SEQUENCE [LARGE SCALE GENOMIC DNA]</scope>
    <source>
        <strain evidence="4 5">GM2012</strain>
    </source>
</reference>
<dbReference type="GO" id="GO:0080120">
    <property type="term" value="P:CAAX-box protein maturation"/>
    <property type="evidence" value="ECO:0007669"/>
    <property type="project" value="UniProtKB-ARBA"/>
</dbReference>
<feature type="transmembrane region" description="Helical" evidence="2">
    <location>
        <begin position="91"/>
        <end position="115"/>
    </location>
</feature>
<feature type="transmembrane region" description="Helical" evidence="2">
    <location>
        <begin position="306"/>
        <end position="331"/>
    </location>
</feature>
<evidence type="ECO:0000256" key="1">
    <source>
        <dbReference type="SAM" id="MobiDB-lite"/>
    </source>
</evidence>
<dbReference type="RefSeq" id="WP_126726326.1">
    <property type="nucleotide sequence ID" value="NZ_RYZH01000029.1"/>
</dbReference>
<proteinExistence type="predicted"/>
<feature type="region of interest" description="Disordered" evidence="1">
    <location>
        <begin position="340"/>
        <end position="367"/>
    </location>
</feature>
<keyword evidence="2" id="KW-0812">Transmembrane</keyword>
<feature type="domain" description="CAAX prenyl protease 2/Lysostaphin resistance protein A-like" evidence="3">
    <location>
        <begin position="265"/>
        <end position="318"/>
    </location>
</feature>
<dbReference type="PANTHER" id="PTHR43592:SF15">
    <property type="entry name" value="CAAX AMINO TERMINAL PROTEASE FAMILY PROTEIN"/>
    <property type="match status" value="1"/>
</dbReference>
<dbReference type="EMBL" id="RYZH01000029">
    <property type="protein sequence ID" value="RUL86843.1"/>
    <property type="molecule type" value="Genomic_DNA"/>
</dbReference>
<keyword evidence="4" id="KW-0482">Metalloprotease</keyword>